<dbReference type="KEGG" id="agh:M3I41_02440"/>
<evidence type="ECO:0000259" key="12">
    <source>
        <dbReference type="Pfam" id="PF01370"/>
    </source>
</evidence>
<evidence type="ECO:0000256" key="7">
    <source>
        <dbReference type="ARBA" id="ARBA00023027"/>
    </source>
</evidence>
<evidence type="ECO:0000313" key="13">
    <source>
        <dbReference type="EMBL" id="UQF80156.1"/>
    </source>
</evidence>
<sequence length="335" mass="36596">MNTKHEPRTVLVAGGAGYIGAHVVRLLLERGDKVVVVDDLSYGTPERIGQAKLVQLDVAGAQAQERLEQVMRQEGVDCVIHFAARKQVGESVARPAWYYQQNIGGLANMLAAMEQAGVDQMIFSSSAAVYGMPDVAVVDEEVACHPINPYGETKLIGEWMMADCERAWGLRWAGLRYFNVAGAGWDDLGDMATLNLIPMVMERLVKGESPKIFGTDYDTPDGTCIRDYIHVRDLATAHIAALDYLGNGKQMQAHVFNVGTGQGASVREVVAKVIAATGSKLEPEELPRRAGDPPKLIGNATRITEVLGWQAQYNLDDIVTSSYTAWQADPKRPHF</sequence>
<dbReference type="GO" id="GO:0033499">
    <property type="term" value="P:galactose catabolic process via UDP-galactose, Leloir pathway"/>
    <property type="evidence" value="ECO:0007669"/>
    <property type="project" value="TreeGrafter"/>
</dbReference>
<comment type="similarity">
    <text evidence="4">Belongs to the NAD(P)-dependent epimerase/dehydratase family.</text>
</comment>
<dbReference type="AlphaFoldDB" id="A0A9E7AIF3"/>
<evidence type="ECO:0000313" key="14">
    <source>
        <dbReference type="Proteomes" id="UP000830236"/>
    </source>
</evidence>
<reference evidence="13" key="1">
    <citation type="submission" date="2022-05" db="EMBL/GenBank/DDBJ databases">
        <title>Using nanopore sequencing to obtain complete genomes from saliva samples.</title>
        <authorList>
            <person name="Baker J.L."/>
        </authorList>
    </citation>
    <scope>NUCLEOTIDE SEQUENCE</scope>
    <source>
        <strain evidence="13">JCVI-JB-Ag32</strain>
    </source>
</reference>
<organism evidence="13 14">
    <name type="scientific">Actinomyces graevenitzii</name>
    <dbReference type="NCBI Taxonomy" id="55565"/>
    <lineage>
        <taxon>Bacteria</taxon>
        <taxon>Bacillati</taxon>
        <taxon>Actinomycetota</taxon>
        <taxon>Actinomycetes</taxon>
        <taxon>Actinomycetales</taxon>
        <taxon>Actinomycetaceae</taxon>
        <taxon>Actinomyces</taxon>
    </lineage>
</organism>
<keyword evidence="8 13" id="KW-0413">Isomerase</keyword>
<proteinExistence type="inferred from homology"/>
<evidence type="ECO:0000256" key="8">
    <source>
        <dbReference type="ARBA" id="ARBA00023235"/>
    </source>
</evidence>
<dbReference type="Gene3D" id="3.40.50.720">
    <property type="entry name" value="NAD(P)-binding Rossmann-like Domain"/>
    <property type="match status" value="1"/>
</dbReference>
<gene>
    <name evidence="13" type="primary">galE</name>
    <name evidence="13" type="ORF">M3I41_02440</name>
</gene>
<evidence type="ECO:0000256" key="11">
    <source>
        <dbReference type="ARBA" id="ARBA00033067"/>
    </source>
</evidence>
<dbReference type="InterPro" id="IPR036291">
    <property type="entry name" value="NAD(P)-bd_dom_sf"/>
</dbReference>
<feature type="domain" description="NAD-dependent epimerase/dehydratase" evidence="12">
    <location>
        <begin position="10"/>
        <end position="259"/>
    </location>
</feature>
<evidence type="ECO:0000256" key="4">
    <source>
        <dbReference type="ARBA" id="ARBA00007637"/>
    </source>
</evidence>
<comment type="cofactor">
    <cofactor evidence="2">
        <name>NAD(+)</name>
        <dbReference type="ChEBI" id="CHEBI:57540"/>
    </cofactor>
</comment>
<evidence type="ECO:0000256" key="3">
    <source>
        <dbReference type="ARBA" id="ARBA00004947"/>
    </source>
</evidence>
<keyword evidence="9" id="KW-0119">Carbohydrate metabolism</keyword>
<accession>A0A9E7AIF3</accession>
<comment type="catalytic activity">
    <reaction evidence="1">
        <text>UDP-alpha-D-glucose = UDP-alpha-D-galactose</text>
        <dbReference type="Rhea" id="RHEA:22168"/>
        <dbReference type="ChEBI" id="CHEBI:58885"/>
        <dbReference type="ChEBI" id="CHEBI:66914"/>
        <dbReference type="EC" id="5.1.3.2"/>
    </reaction>
</comment>
<dbReference type="InterPro" id="IPR001509">
    <property type="entry name" value="Epimerase_deHydtase"/>
</dbReference>
<evidence type="ECO:0000256" key="1">
    <source>
        <dbReference type="ARBA" id="ARBA00000083"/>
    </source>
</evidence>
<evidence type="ECO:0000256" key="10">
    <source>
        <dbReference type="ARBA" id="ARBA00031367"/>
    </source>
</evidence>
<evidence type="ECO:0000256" key="9">
    <source>
        <dbReference type="ARBA" id="ARBA00023277"/>
    </source>
</evidence>
<dbReference type="Proteomes" id="UP000830236">
    <property type="component" value="Chromosome"/>
</dbReference>
<protein>
    <recommendedName>
        <fullName evidence="6">UDP-glucose 4-epimerase</fullName>
        <ecNumber evidence="5">5.1.3.2</ecNumber>
    </recommendedName>
    <alternativeName>
        <fullName evidence="11">Galactowaldenase</fullName>
    </alternativeName>
    <alternativeName>
        <fullName evidence="10">UDP-galactose 4-epimerase</fullName>
    </alternativeName>
</protein>
<dbReference type="PANTHER" id="PTHR43725:SF53">
    <property type="entry name" value="UDP-ARABINOSE 4-EPIMERASE 1"/>
    <property type="match status" value="1"/>
</dbReference>
<dbReference type="PANTHER" id="PTHR43725">
    <property type="entry name" value="UDP-GLUCOSE 4-EPIMERASE"/>
    <property type="match status" value="1"/>
</dbReference>
<dbReference type="GO" id="GO:0003978">
    <property type="term" value="F:UDP-glucose 4-epimerase activity"/>
    <property type="evidence" value="ECO:0007669"/>
    <property type="project" value="UniProtKB-EC"/>
</dbReference>
<dbReference type="NCBIfam" id="TIGR01179">
    <property type="entry name" value="galE"/>
    <property type="match status" value="1"/>
</dbReference>
<dbReference type="InterPro" id="IPR005886">
    <property type="entry name" value="UDP_G4E"/>
</dbReference>
<keyword evidence="7" id="KW-0520">NAD</keyword>
<dbReference type="EC" id="5.1.3.2" evidence="5"/>
<evidence type="ECO:0000256" key="5">
    <source>
        <dbReference type="ARBA" id="ARBA00013189"/>
    </source>
</evidence>
<name>A0A9E7AIF3_9ACTO</name>
<dbReference type="Pfam" id="PF01370">
    <property type="entry name" value="Epimerase"/>
    <property type="match status" value="1"/>
</dbReference>
<dbReference type="SUPFAM" id="SSF51735">
    <property type="entry name" value="NAD(P)-binding Rossmann-fold domains"/>
    <property type="match status" value="1"/>
</dbReference>
<evidence type="ECO:0000256" key="6">
    <source>
        <dbReference type="ARBA" id="ARBA00018569"/>
    </source>
</evidence>
<dbReference type="Gene3D" id="3.90.25.10">
    <property type="entry name" value="UDP-galactose 4-epimerase, domain 1"/>
    <property type="match status" value="1"/>
</dbReference>
<evidence type="ECO:0000256" key="2">
    <source>
        <dbReference type="ARBA" id="ARBA00001911"/>
    </source>
</evidence>
<comment type="pathway">
    <text evidence="3">Carbohydrate metabolism; galactose metabolism.</text>
</comment>
<dbReference type="EMBL" id="CP097095">
    <property type="protein sequence ID" value="UQF80156.1"/>
    <property type="molecule type" value="Genomic_DNA"/>
</dbReference>